<keyword evidence="15" id="KW-1185">Reference proteome</keyword>
<feature type="region of interest" description="Disordered" evidence="12">
    <location>
        <begin position="56"/>
        <end position="83"/>
    </location>
</feature>
<keyword evidence="5" id="KW-0964">Secreted</keyword>
<dbReference type="SUPFAM" id="SSF54556">
    <property type="entry name" value="Chitinase insertion domain"/>
    <property type="match status" value="1"/>
</dbReference>
<reference evidence="14 15" key="1">
    <citation type="journal article" date="2020" name="Microbiol. Resour. Announc.">
        <title>Draft Genome Sequence of a Cladosporium Species Isolated from the Mesophotic Ascidian Didemnum maculosum.</title>
        <authorList>
            <person name="Gioti A."/>
            <person name="Siaperas R."/>
            <person name="Nikolaivits E."/>
            <person name="Le Goff G."/>
            <person name="Ouazzani J."/>
            <person name="Kotoulas G."/>
            <person name="Topakas E."/>
        </authorList>
    </citation>
    <scope>NUCLEOTIDE SEQUENCE [LARGE SCALE GENOMIC DNA]</scope>
    <source>
        <strain evidence="14 15">TM138-S3</strain>
    </source>
</reference>
<evidence type="ECO:0000256" key="12">
    <source>
        <dbReference type="SAM" id="MobiDB-lite"/>
    </source>
</evidence>
<evidence type="ECO:0000256" key="1">
    <source>
        <dbReference type="ARBA" id="ARBA00000822"/>
    </source>
</evidence>
<dbReference type="GO" id="GO:0008061">
    <property type="term" value="F:chitin binding"/>
    <property type="evidence" value="ECO:0007669"/>
    <property type="project" value="InterPro"/>
</dbReference>
<evidence type="ECO:0000259" key="13">
    <source>
        <dbReference type="PROSITE" id="PS51910"/>
    </source>
</evidence>
<dbReference type="AlphaFoldDB" id="A0AB34KEC6"/>
<dbReference type="PANTHER" id="PTHR11177">
    <property type="entry name" value="CHITINASE"/>
    <property type="match status" value="1"/>
</dbReference>
<dbReference type="InterPro" id="IPR011583">
    <property type="entry name" value="Chitinase_II/V-like_cat"/>
</dbReference>
<evidence type="ECO:0000256" key="5">
    <source>
        <dbReference type="ARBA" id="ARBA00022525"/>
    </source>
</evidence>
<keyword evidence="7" id="KW-0146">Chitin degradation</keyword>
<dbReference type="FunFam" id="3.10.50.10:FF:000005">
    <property type="entry name" value="Endochitinase B1"/>
    <property type="match status" value="1"/>
</dbReference>
<keyword evidence="10" id="KW-0624">Polysaccharide degradation</keyword>
<evidence type="ECO:0000256" key="10">
    <source>
        <dbReference type="ARBA" id="ARBA00023326"/>
    </source>
</evidence>
<evidence type="ECO:0000256" key="9">
    <source>
        <dbReference type="ARBA" id="ARBA00023295"/>
    </source>
</evidence>
<feature type="compositionally biased region" description="Polar residues" evidence="12">
    <location>
        <begin position="56"/>
        <end position="71"/>
    </location>
</feature>
<dbReference type="CDD" id="cd06548">
    <property type="entry name" value="GH18_chitinase"/>
    <property type="match status" value="1"/>
</dbReference>
<evidence type="ECO:0000256" key="2">
    <source>
        <dbReference type="ARBA" id="ARBA00004613"/>
    </source>
</evidence>
<feature type="compositionally biased region" description="Low complexity" evidence="12">
    <location>
        <begin position="72"/>
        <end position="83"/>
    </location>
</feature>
<dbReference type="InterPro" id="IPR050314">
    <property type="entry name" value="Glycosyl_Hydrlase_18"/>
</dbReference>
<dbReference type="RefSeq" id="XP_069224978.1">
    <property type="nucleotide sequence ID" value="XM_069377958.1"/>
</dbReference>
<feature type="domain" description="GH18" evidence="13">
    <location>
        <begin position="89"/>
        <end position="457"/>
    </location>
</feature>
<dbReference type="Gene3D" id="3.10.50.10">
    <property type="match status" value="1"/>
</dbReference>
<gene>
    <name evidence="14" type="ORF">WHR41_09355</name>
</gene>
<dbReference type="EC" id="3.2.1.14" evidence="4"/>
<evidence type="ECO:0000256" key="6">
    <source>
        <dbReference type="ARBA" id="ARBA00022801"/>
    </source>
</evidence>
<dbReference type="SMART" id="SM00636">
    <property type="entry name" value="Glyco_18"/>
    <property type="match status" value="1"/>
</dbReference>
<organism evidence="14 15">
    <name type="scientific">Cladosporium halotolerans</name>
    <dbReference type="NCBI Taxonomy" id="1052096"/>
    <lineage>
        <taxon>Eukaryota</taxon>
        <taxon>Fungi</taxon>
        <taxon>Dikarya</taxon>
        <taxon>Ascomycota</taxon>
        <taxon>Pezizomycotina</taxon>
        <taxon>Dothideomycetes</taxon>
        <taxon>Dothideomycetidae</taxon>
        <taxon>Cladosporiales</taxon>
        <taxon>Cladosporiaceae</taxon>
        <taxon>Cladosporium</taxon>
    </lineage>
</organism>
<dbReference type="PANTHER" id="PTHR11177:SF317">
    <property type="entry name" value="CHITINASE 12-RELATED"/>
    <property type="match status" value="1"/>
</dbReference>
<dbReference type="InterPro" id="IPR029070">
    <property type="entry name" value="Chitinase_insertion_sf"/>
</dbReference>
<name>A0AB34KEC6_9PEZI</name>
<evidence type="ECO:0000256" key="7">
    <source>
        <dbReference type="ARBA" id="ARBA00023024"/>
    </source>
</evidence>
<comment type="subcellular location">
    <subcellularLocation>
        <location evidence="2">Secreted</location>
    </subcellularLocation>
</comment>
<dbReference type="GeneID" id="96010796"/>
<dbReference type="GO" id="GO:0006032">
    <property type="term" value="P:chitin catabolic process"/>
    <property type="evidence" value="ECO:0007669"/>
    <property type="project" value="UniProtKB-KW"/>
</dbReference>
<dbReference type="GO" id="GO:0000272">
    <property type="term" value="P:polysaccharide catabolic process"/>
    <property type="evidence" value="ECO:0007669"/>
    <property type="project" value="UniProtKB-KW"/>
</dbReference>
<keyword evidence="6 11" id="KW-0378">Hydrolase</keyword>
<evidence type="ECO:0000256" key="8">
    <source>
        <dbReference type="ARBA" id="ARBA00023277"/>
    </source>
</evidence>
<evidence type="ECO:0000256" key="11">
    <source>
        <dbReference type="RuleBase" id="RU000489"/>
    </source>
</evidence>
<evidence type="ECO:0000256" key="4">
    <source>
        <dbReference type="ARBA" id="ARBA00012729"/>
    </source>
</evidence>
<dbReference type="Proteomes" id="UP000803884">
    <property type="component" value="Unassembled WGS sequence"/>
</dbReference>
<dbReference type="InterPro" id="IPR017853">
    <property type="entry name" value="GH"/>
</dbReference>
<evidence type="ECO:0000313" key="15">
    <source>
        <dbReference type="Proteomes" id="UP000803884"/>
    </source>
</evidence>
<dbReference type="InterPro" id="IPR001579">
    <property type="entry name" value="Glyco_hydro_18_chit_AS"/>
</dbReference>
<dbReference type="GO" id="GO:0008843">
    <property type="term" value="F:endochitinase activity"/>
    <property type="evidence" value="ECO:0007669"/>
    <property type="project" value="UniProtKB-EC"/>
</dbReference>
<accession>A0AB34KEC6</accession>
<dbReference type="GO" id="GO:0005576">
    <property type="term" value="C:extracellular region"/>
    <property type="evidence" value="ECO:0007669"/>
    <property type="project" value="UniProtKB-SubCell"/>
</dbReference>
<dbReference type="PROSITE" id="PS01095">
    <property type="entry name" value="GH18_1"/>
    <property type="match status" value="1"/>
</dbReference>
<protein>
    <recommendedName>
        <fullName evidence="4">chitinase</fullName>
        <ecNumber evidence="4">3.2.1.14</ecNumber>
    </recommendedName>
</protein>
<comment type="caution">
    <text evidence="14">The sequence shown here is derived from an EMBL/GenBank/DDBJ whole genome shotgun (WGS) entry which is preliminary data.</text>
</comment>
<dbReference type="InterPro" id="IPR001223">
    <property type="entry name" value="Glyco_hydro18_cat"/>
</dbReference>
<keyword evidence="8" id="KW-0119">Carbohydrate metabolism</keyword>
<comment type="catalytic activity">
    <reaction evidence="1">
        <text>Random endo-hydrolysis of N-acetyl-beta-D-glucosaminide (1-&gt;4)-beta-linkages in chitin and chitodextrins.</text>
        <dbReference type="EC" id="3.2.1.14"/>
    </reaction>
</comment>
<keyword evidence="9 11" id="KW-0326">Glycosidase</keyword>
<evidence type="ECO:0000313" key="14">
    <source>
        <dbReference type="EMBL" id="KAL1581870.1"/>
    </source>
</evidence>
<sequence>MSHNGSGVCGPQTIGLSERCGTHVAGMVLPLFSRATAFVALVCLSSFSAAVPSLPQSPTPEETFASPNPLLSNASRASQAGQSSQHNVYRNVAYYVNWAIYARNHQPQDIPVDKLTHVLYAFANVHPESGEVYLTDSYSDTDKHYPNDSWSEGDGNLYGFLKQLYLHKKRNRNLKVLLSIGGWSYSSNFATPASSPAGREKFAQTAVALLKDLPFDGLDVDWEYPQTPQEGSDFVALLSAIRHELDKYAISLPSKPHFLLTAASPAGPQHFPNIPFRDLDPYLDFWNLMAYDYAGSWDTVSGHQANIFLSNSTPAATSFNTDAAVVHYKEQGVPAGKIVLGMPLYGRAFQNTDGPGTAFNGVGEGSIPGESGVWTYKALPQPRAKVFEDAQAAASWSYDETSKTMISYDTPKMMRRKVEYIKSMGLGGAMFWETSGDRPCIDEESLINVAATQLSQGNCRLESSDNCLDYPGSKYENLKRGMPSE</sequence>
<dbReference type="Pfam" id="PF00704">
    <property type="entry name" value="Glyco_hydro_18"/>
    <property type="match status" value="1"/>
</dbReference>
<dbReference type="SUPFAM" id="SSF51445">
    <property type="entry name" value="(Trans)glycosidases"/>
    <property type="match status" value="1"/>
</dbReference>
<dbReference type="PROSITE" id="PS51910">
    <property type="entry name" value="GH18_2"/>
    <property type="match status" value="1"/>
</dbReference>
<dbReference type="FunFam" id="3.20.20.80:FF:000075">
    <property type="entry name" value="Sporulation-specific chitinase"/>
    <property type="match status" value="1"/>
</dbReference>
<proteinExistence type="inferred from homology"/>
<evidence type="ECO:0000256" key="3">
    <source>
        <dbReference type="ARBA" id="ARBA00008682"/>
    </source>
</evidence>
<comment type="similarity">
    <text evidence="3">Belongs to the glycosyl hydrolase 18 family. Chitinase class V subfamily.</text>
</comment>
<dbReference type="EMBL" id="JAAQHG020000112">
    <property type="protein sequence ID" value="KAL1581870.1"/>
    <property type="molecule type" value="Genomic_DNA"/>
</dbReference>
<dbReference type="Gene3D" id="3.20.20.80">
    <property type="entry name" value="Glycosidases"/>
    <property type="match status" value="1"/>
</dbReference>